<accession>A0A9W9DEI6</accession>
<organism evidence="2 3">
    <name type="scientific">Lentinula aciculospora</name>
    <dbReference type="NCBI Taxonomy" id="153920"/>
    <lineage>
        <taxon>Eukaryota</taxon>
        <taxon>Fungi</taxon>
        <taxon>Dikarya</taxon>
        <taxon>Basidiomycota</taxon>
        <taxon>Agaricomycotina</taxon>
        <taxon>Agaricomycetes</taxon>
        <taxon>Agaricomycetidae</taxon>
        <taxon>Agaricales</taxon>
        <taxon>Marasmiineae</taxon>
        <taxon>Omphalotaceae</taxon>
        <taxon>Lentinula</taxon>
    </lineage>
</organism>
<dbReference type="EMBL" id="JAOTPV010000055">
    <property type="protein sequence ID" value="KAJ4466235.1"/>
    <property type="molecule type" value="Genomic_DNA"/>
</dbReference>
<dbReference type="Pfam" id="PF12937">
    <property type="entry name" value="F-box-like"/>
    <property type="match status" value="1"/>
</dbReference>
<keyword evidence="3" id="KW-1185">Reference proteome</keyword>
<dbReference type="AlphaFoldDB" id="A0A9W9DEI6"/>
<proteinExistence type="predicted"/>
<feature type="domain" description="F-box" evidence="1">
    <location>
        <begin position="45"/>
        <end position="94"/>
    </location>
</feature>
<sequence>MNYSKPIHDVLAGTKRRKLPLSGDTLTEGKRKRARVTGRKFDLRTSKLQEIPLELVIEILSYVESYELLKLARISKGFRSLLMDRSSAFLWRRARTNAYSAPNPPSGWSEPAHAHLLFVKCCSFCNTRCEKVIWECQIRCCRKCSKTRFILSCQAMSKYRFLLEKHRMVSVVPRQSSTGHLFVEVLDRYTAELLDLRGNSEAIEQWISCKIEDYNNTKTHATVCAGWDTRRKHCEYIERETARRSRIEWIEGKALSEGWSLEIEVLRQKKGYIVGKLVSNTCIRKKDKNSLNEEDWQKIQPLILGSLQKQRMVFLEEAMTRRLLLLQKTFNKFRQIHFAYHNAICPSIGDLITMDGPIKKLLQTTPLNPDAASVDTQFCSATLFVEIFVTAEFAEFIQKWRIAKEMELFRILCNAVHSTSTGSDLCLATTIFRCNARGCGVALYYPEIFQHSCTTNYNFIAESNIQTFGQVADSHLGSTSSLLLVTNSSSSEVIGCITIGTQTYDCLKILDTKAWNHGGQRICFDNSASEIARRVLDNDPYLDPLTTMIQFIKAWNPTFCCKTCSCSLFFLFQFRHEEVEMHDIVIQWKNLFLGRVLRSDDLNTVNFRSNSWVYGSRCKFCHELWHPDALSVHLLSAHSECKVDGNWFMDLNSRFPV</sequence>
<evidence type="ECO:0000313" key="3">
    <source>
        <dbReference type="Proteomes" id="UP001150266"/>
    </source>
</evidence>
<reference evidence="2" key="1">
    <citation type="submission" date="2022-08" db="EMBL/GenBank/DDBJ databases">
        <title>A Global Phylogenomic Analysis of the Shiitake Genus Lentinula.</title>
        <authorList>
            <consortium name="DOE Joint Genome Institute"/>
            <person name="Sierra-Patev S."/>
            <person name="Min B."/>
            <person name="Naranjo-Ortiz M."/>
            <person name="Looney B."/>
            <person name="Konkel Z."/>
            <person name="Slot J.C."/>
            <person name="Sakamoto Y."/>
            <person name="Steenwyk J.L."/>
            <person name="Rokas A."/>
            <person name="Carro J."/>
            <person name="Camarero S."/>
            <person name="Ferreira P."/>
            <person name="Molpeceres G."/>
            <person name="Ruiz-Duenas F.J."/>
            <person name="Serrano A."/>
            <person name="Henrissat B."/>
            <person name="Drula E."/>
            <person name="Hughes K.W."/>
            <person name="Mata J.L."/>
            <person name="Ishikawa N.K."/>
            <person name="Vargas-Isla R."/>
            <person name="Ushijima S."/>
            <person name="Smith C.A."/>
            <person name="Ahrendt S."/>
            <person name="Andreopoulos W."/>
            <person name="He G."/>
            <person name="Labutti K."/>
            <person name="Lipzen A."/>
            <person name="Ng V."/>
            <person name="Riley R."/>
            <person name="Sandor L."/>
            <person name="Barry K."/>
            <person name="Martinez A.T."/>
            <person name="Xiao Y."/>
            <person name="Gibbons J.G."/>
            <person name="Terashima K."/>
            <person name="Grigoriev I.V."/>
            <person name="Hibbett D.S."/>
        </authorList>
    </citation>
    <scope>NUCLEOTIDE SEQUENCE</scope>
    <source>
        <strain evidence="2">JLM2183</strain>
    </source>
</reference>
<comment type="caution">
    <text evidence="2">The sequence shown here is derived from an EMBL/GenBank/DDBJ whole genome shotgun (WGS) entry which is preliminary data.</text>
</comment>
<gene>
    <name evidence="2" type="ORF">J3R30DRAFT_3588576</name>
</gene>
<dbReference type="Proteomes" id="UP001150266">
    <property type="component" value="Unassembled WGS sequence"/>
</dbReference>
<protein>
    <recommendedName>
        <fullName evidence="1">F-box domain-containing protein</fullName>
    </recommendedName>
</protein>
<dbReference type="InterPro" id="IPR036047">
    <property type="entry name" value="F-box-like_dom_sf"/>
</dbReference>
<dbReference type="Gene3D" id="1.20.1280.50">
    <property type="match status" value="1"/>
</dbReference>
<dbReference type="PROSITE" id="PS50181">
    <property type="entry name" value="FBOX"/>
    <property type="match status" value="1"/>
</dbReference>
<name>A0A9W9DEI6_9AGAR</name>
<evidence type="ECO:0000313" key="2">
    <source>
        <dbReference type="EMBL" id="KAJ4466235.1"/>
    </source>
</evidence>
<dbReference type="OrthoDB" id="2322499at2759"/>
<evidence type="ECO:0000259" key="1">
    <source>
        <dbReference type="PROSITE" id="PS50181"/>
    </source>
</evidence>
<dbReference type="SUPFAM" id="SSF81383">
    <property type="entry name" value="F-box domain"/>
    <property type="match status" value="1"/>
</dbReference>
<dbReference type="SMART" id="SM00256">
    <property type="entry name" value="FBOX"/>
    <property type="match status" value="1"/>
</dbReference>
<dbReference type="InterPro" id="IPR001810">
    <property type="entry name" value="F-box_dom"/>
</dbReference>